<dbReference type="PANTHER" id="PTHR23074">
    <property type="entry name" value="AAA DOMAIN-CONTAINING"/>
    <property type="match status" value="1"/>
</dbReference>
<keyword evidence="7" id="KW-1185">Reference proteome</keyword>
<keyword evidence="3" id="KW-0067">ATP-binding</keyword>
<dbReference type="AlphaFoldDB" id="A0A813MH42"/>
<dbReference type="SMART" id="SM00382">
    <property type="entry name" value="AAA"/>
    <property type="match status" value="1"/>
</dbReference>
<reference evidence="6" key="1">
    <citation type="submission" date="2021-02" db="EMBL/GenBank/DDBJ databases">
        <authorList>
            <person name="Nowell W R."/>
        </authorList>
    </citation>
    <scope>NUCLEOTIDE SEQUENCE</scope>
    <source>
        <strain evidence="6">Ploen Becks lab</strain>
    </source>
</reference>
<dbReference type="InterPro" id="IPR003593">
    <property type="entry name" value="AAA+_ATPase"/>
</dbReference>
<dbReference type="GO" id="GO:0008568">
    <property type="term" value="F:microtubule severing ATPase activity"/>
    <property type="evidence" value="ECO:0007669"/>
    <property type="project" value="TreeGrafter"/>
</dbReference>
<accession>A0A813MH42</accession>
<proteinExistence type="inferred from homology"/>
<dbReference type="InterPro" id="IPR027417">
    <property type="entry name" value="P-loop_NTPase"/>
</dbReference>
<sequence length="703" mass="80086">MNDQILKRLKKKQENITNYLSLGSNDKEYDYLLENYLISHRRRYTDELNDAINNNLVDKNGYDVVLSSFNQSNNLKLKEICSLSANFGSKNVVDQFLSSSETANNFDLSKLSVNDFLKYQNEELNVTKSTYKPLCHNNDFDFFTEKSASYQKLLNESQNKNFKQKENKAPSNERNFFSKSISNNSNINNECGQNNQSYNVPNNPPQNEHVQNVNFKNAVYKSNSSQSNGIQNYQNSTNSNTNSSVNNSNVNNYNTVNSQNSSNLSINNPVGNGVNNKFSSLRYEPRFTKCYKRRNEDEKEKIDDDGNFEVDTGAFKSAREQLILDSTKQQNQPQQQQQQQSNNYSMKRPMNNPPANNPAKRGVHSKFNLPIRNNNDDQNSNQNQSNMNQKMNSQPGTEIESLKNIDQKLIEIIMSEVMDRTPPITWNDIAGLEFVKKTIKEIVIWPMLRPDIFHGLRGPPKGLLLFGPPGTGKTLIAKCIANESKSTFFSITASTLTSKWQGESEKLVKVLFEVARSYQPAVIFLDEIDSLLSQRSDDDRESSRRLKTEFFIQMDGARTTGDERILLIGATNRPQELDDAARRRFVKKLYIPLPEAIGRKQIVINLMKTQPCELSEDEIDQISELTDGYSGADMTHLCREAAIGPIRTLSGMIETVELDQVREINFQDFMDAMQQVRASVSPDDLDAYVKWNNSFGSVPILNK</sequence>
<feature type="compositionally biased region" description="Low complexity" evidence="4">
    <location>
        <begin position="376"/>
        <end position="394"/>
    </location>
</feature>
<dbReference type="Pfam" id="PF09336">
    <property type="entry name" value="Vps4_C"/>
    <property type="match status" value="1"/>
</dbReference>
<dbReference type="Gene3D" id="1.10.8.60">
    <property type="match status" value="1"/>
</dbReference>
<dbReference type="InterPro" id="IPR003960">
    <property type="entry name" value="ATPase_AAA_CS"/>
</dbReference>
<evidence type="ECO:0000256" key="4">
    <source>
        <dbReference type="SAM" id="MobiDB-lite"/>
    </source>
</evidence>
<dbReference type="EMBL" id="CAJNOC010000100">
    <property type="protein sequence ID" value="CAF0714983.1"/>
    <property type="molecule type" value="Genomic_DNA"/>
</dbReference>
<dbReference type="InterPro" id="IPR015415">
    <property type="entry name" value="Spast_Vps4_C"/>
</dbReference>
<dbReference type="InterPro" id="IPR003959">
    <property type="entry name" value="ATPase_AAA_core"/>
</dbReference>
<dbReference type="GO" id="GO:0016887">
    <property type="term" value="F:ATP hydrolysis activity"/>
    <property type="evidence" value="ECO:0007669"/>
    <property type="project" value="InterPro"/>
</dbReference>
<dbReference type="Pfam" id="PF17862">
    <property type="entry name" value="AAA_lid_3"/>
    <property type="match status" value="1"/>
</dbReference>
<dbReference type="Proteomes" id="UP000663879">
    <property type="component" value="Unassembled WGS sequence"/>
</dbReference>
<dbReference type="InterPro" id="IPR050304">
    <property type="entry name" value="MT-severing_AAA_ATPase"/>
</dbReference>
<dbReference type="FunFam" id="1.10.8.60:FF:000022">
    <property type="entry name" value="Fidgetin like 1"/>
    <property type="match status" value="1"/>
</dbReference>
<feature type="compositionally biased region" description="Polar residues" evidence="4">
    <location>
        <begin position="269"/>
        <end position="278"/>
    </location>
</feature>
<dbReference type="GO" id="GO:0005524">
    <property type="term" value="F:ATP binding"/>
    <property type="evidence" value="ECO:0007669"/>
    <property type="project" value="UniProtKB-KW"/>
</dbReference>
<comment type="caution">
    <text evidence="6">The sequence shown here is derived from an EMBL/GenBank/DDBJ whole genome shotgun (WGS) entry which is preliminary data.</text>
</comment>
<dbReference type="SUPFAM" id="SSF52540">
    <property type="entry name" value="P-loop containing nucleoside triphosphate hydrolases"/>
    <property type="match status" value="1"/>
</dbReference>
<dbReference type="PANTHER" id="PTHR23074:SF17">
    <property type="entry name" value="FIDGETIN-LIKE PROTEIN 1"/>
    <property type="match status" value="1"/>
</dbReference>
<dbReference type="PROSITE" id="PS00674">
    <property type="entry name" value="AAA"/>
    <property type="match status" value="1"/>
</dbReference>
<name>A0A813MH42_9BILA</name>
<feature type="compositionally biased region" description="Low complexity" evidence="4">
    <location>
        <begin position="175"/>
        <end position="197"/>
    </location>
</feature>
<feature type="compositionally biased region" description="Low complexity" evidence="4">
    <location>
        <begin position="231"/>
        <end position="268"/>
    </location>
</feature>
<organism evidence="6 7">
    <name type="scientific">Brachionus calyciflorus</name>
    <dbReference type="NCBI Taxonomy" id="104777"/>
    <lineage>
        <taxon>Eukaryota</taxon>
        <taxon>Metazoa</taxon>
        <taxon>Spiralia</taxon>
        <taxon>Gnathifera</taxon>
        <taxon>Rotifera</taxon>
        <taxon>Eurotatoria</taxon>
        <taxon>Monogononta</taxon>
        <taxon>Pseudotrocha</taxon>
        <taxon>Ploima</taxon>
        <taxon>Brachionidae</taxon>
        <taxon>Brachionus</taxon>
    </lineage>
</organism>
<feature type="domain" description="AAA+ ATPase" evidence="5">
    <location>
        <begin position="459"/>
        <end position="595"/>
    </location>
</feature>
<protein>
    <recommendedName>
        <fullName evidence="5">AAA+ ATPase domain-containing protein</fullName>
    </recommendedName>
</protein>
<feature type="compositionally biased region" description="Low complexity" evidence="4">
    <location>
        <begin position="329"/>
        <end position="350"/>
    </location>
</feature>
<keyword evidence="2" id="KW-0547">Nucleotide-binding</keyword>
<dbReference type="FunFam" id="3.40.50.300:FF:000093">
    <property type="entry name" value="Fidgetin-like 1"/>
    <property type="match status" value="1"/>
</dbReference>
<evidence type="ECO:0000256" key="3">
    <source>
        <dbReference type="ARBA" id="ARBA00022840"/>
    </source>
</evidence>
<evidence type="ECO:0000259" key="5">
    <source>
        <dbReference type="SMART" id="SM00382"/>
    </source>
</evidence>
<feature type="region of interest" description="Disordered" evidence="4">
    <location>
        <begin position="223"/>
        <end position="278"/>
    </location>
</feature>
<comment type="similarity">
    <text evidence="1">Belongs to the AAA ATPase family.</text>
</comment>
<evidence type="ECO:0000256" key="1">
    <source>
        <dbReference type="ARBA" id="ARBA00006914"/>
    </source>
</evidence>
<dbReference type="Gene3D" id="3.40.50.300">
    <property type="entry name" value="P-loop containing nucleotide triphosphate hydrolases"/>
    <property type="match status" value="1"/>
</dbReference>
<feature type="compositionally biased region" description="Polar residues" evidence="4">
    <location>
        <begin position="198"/>
        <end position="209"/>
    </location>
</feature>
<gene>
    <name evidence="6" type="ORF">OXX778_LOCUS1532</name>
</gene>
<dbReference type="InterPro" id="IPR041569">
    <property type="entry name" value="AAA_lid_3"/>
</dbReference>
<dbReference type="OrthoDB" id="10251136at2759"/>
<feature type="region of interest" description="Disordered" evidence="4">
    <location>
        <begin position="160"/>
        <end position="209"/>
    </location>
</feature>
<evidence type="ECO:0000313" key="6">
    <source>
        <dbReference type="EMBL" id="CAF0714983.1"/>
    </source>
</evidence>
<dbReference type="Pfam" id="PF00004">
    <property type="entry name" value="AAA"/>
    <property type="match status" value="1"/>
</dbReference>
<evidence type="ECO:0000313" key="7">
    <source>
        <dbReference type="Proteomes" id="UP000663879"/>
    </source>
</evidence>
<evidence type="ECO:0000256" key="2">
    <source>
        <dbReference type="ARBA" id="ARBA00022741"/>
    </source>
</evidence>
<feature type="region of interest" description="Disordered" evidence="4">
    <location>
        <begin position="326"/>
        <end position="397"/>
    </location>
</feature>